<dbReference type="SUPFAM" id="SSF48179">
    <property type="entry name" value="6-phosphogluconate dehydrogenase C-terminal domain-like"/>
    <property type="match status" value="1"/>
</dbReference>
<keyword evidence="7" id="KW-0560">Oxidoreductase</keyword>
<proteinExistence type="inferred from homology"/>
<dbReference type="Pfam" id="PF20463">
    <property type="entry name" value="PDH_C"/>
    <property type="match status" value="1"/>
</dbReference>
<name>A0A0U1P0Y6_9BACI</name>
<dbReference type="EC" id="1.3.1.12" evidence="3"/>
<dbReference type="Gene3D" id="3.30.70.260">
    <property type="match status" value="1"/>
</dbReference>
<evidence type="ECO:0000256" key="5">
    <source>
        <dbReference type="ARBA" id="ARBA00022498"/>
    </source>
</evidence>
<dbReference type="SUPFAM" id="SSF55021">
    <property type="entry name" value="ACT-like"/>
    <property type="match status" value="1"/>
</dbReference>
<dbReference type="CDD" id="cd04909">
    <property type="entry name" value="ACT_PDH-BS"/>
    <property type="match status" value="1"/>
</dbReference>
<evidence type="ECO:0000256" key="10">
    <source>
        <dbReference type="ARBA" id="ARBA00049260"/>
    </source>
</evidence>
<dbReference type="InterPro" id="IPR008927">
    <property type="entry name" value="6-PGluconate_DH-like_C_sf"/>
</dbReference>
<evidence type="ECO:0000259" key="11">
    <source>
        <dbReference type="PROSITE" id="PS51176"/>
    </source>
</evidence>
<dbReference type="InterPro" id="IPR046826">
    <property type="entry name" value="PDH_N"/>
</dbReference>
<gene>
    <name evidence="13" type="primary">tyrA_1</name>
    <name evidence="13" type="ORF">BN000_03918</name>
</gene>
<dbReference type="PROSITE" id="PS51671">
    <property type="entry name" value="ACT"/>
    <property type="match status" value="1"/>
</dbReference>
<comment type="catalytic activity">
    <reaction evidence="10">
        <text>prephenate + NAD(+) = 3-(4-hydroxyphenyl)pyruvate + CO2 + NADH</text>
        <dbReference type="Rhea" id="RHEA:13869"/>
        <dbReference type="ChEBI" id="CHEBI:16526"/>
        <dbReference type="ChEBI" id="CHEBI:29934"/>
        <dbReference type="ChEBI" id="CHEBI:36242"/>
        <dbReference type="ChEBI" id="CHEBI:57540"/>
        <dbReference type="ChEBI" id="CHEBI:57945"/>
        <dbReference type="EC" id="1.3.1.12"/>
    </reaction>
</comment>
<evidence type="ECO:0000256" key="4">
    <source>
        <dbReference type="ARBA" id="ARBA00016891"/>
    </source>
</evidence>
<dbReference type="Gene3D" id="3.40.50.720">
    <property type="entry name" value="NAD(P)-binding Rossmann-like Domain"/>
    <property type="match status" value="1"/>
</dbReference>
<organism evidence="13 14">
    <name type="scientific">Neobacillus massiliamazoniensis</name>
    <dbReference type="NCBI Taxonomy" id="1499688"/>
    <lineage>
        <taxon>Bacteria</taxon>
        <taxon>Bacillati</taxon>
        <taxon>Bacillota</taxon>
        <taxon>Bacilli</taxon>
        <taxon>Bacillales</taxon>
        <taxon>Bacillaceae</taxon>
        <taxon>Neobacillus</taxon>
    </lineage>
</organism>
<keyword evidence="5" id="KW-0827">Tyrosine biosynthesis</keyword>
<feature type="domain" description="ACT" evidence="12">
    <location>
        <begin position="297"/>
        <end position="369"/>
    </location>
</feature>
<dbReference type="Pfam" id="PF02153">
    <property type="entry name" value="PDH_N"/>
    <property type="match status" value="1"/>
</dbReference>
<dbReference type="InterPro" id="IPR046825">
    <property type="entry name" value="PDH_C"/>
</dbReference>
<reference evidence="14" key="1">
    <citation type="submission" date="2015-05" db="EMBL/GenBank/DDBJ databases">
        <authorList>
            <person name="Urmite Genomes"/>
        </authorList>
    </citation>
    <scope>NUCLEOTIDE SEQUENCE [LARGE SCALE GENOMIC DNA]</scope>
    <source>
        <strain evidence="14">LF1</strain>
    </source>
</reference>
<evidence type="ECO:0000256" key="2">
    <source>
        <dbReference type="ARBA" id="ARBA00007964"/>
    </source>
</evidence>
<dbReference type="GO" id="GO:0008977">
    <property type="term" value="F:prephenate dehydrogenase (NAD+) activity"/>
    <property type="evidence" value="ECO:0007669"/>
    <property type="project" value="UniProtKB-EC"/>
</dbReference>
<dbReference type="Gene3D" id="1.10.3660.10">
    <property type="entry name" value="6-phosphogluconate dehydrogenase C-terminal like domain"/>
    <property type="match status" value="1"/>
</dbReference>
<dbReference type="FunFam" id="3.40.50.720:FF:000208">
    <property type="entry name" value="Prephenate dehydrogenase"/>
    <property type="match status" value="1"/>
</dbReference>
<dbReference type="EMBL" id="CVRB01000004">
    <property type="protein sequence ID" value="CRK83920.1"/>
    <property type="molecule type" value="Genomic_DNA"/>
</dbReference>
<dbReference type="PANTHER" id="PTHR21363:SF0">
    <property type="entry name" value="PREPHENATE DEHYDROGENASE [NADP(+)]"/>
    <property type="match status" value="1"/>
</dbReference>
<evidence type="ECO:0000256" key="9">
    <source>
        <dbReference type="ARBA" id="ARBA00023141"/>
    </source>
</evidence>
<dbReference type="InterPro" id="IPR002912">
    <property type="entry name" value="ACT_dom"/>
</dbReference>
<dbReference type="OrthoDB" id="9802008at2"/>
<evidence type="ECO:0000256" key="6">
    <source>
        <dbReference type="ARBA" id="ARBA00022605"/>
    </source>
</evidence>
<comment type="similarity">
    <text evidence="2">Belongs to the prephenate/arogenate dehydrogenase family.</text>
</comment>
<dbReference type="FunFam" id="1.10.3660.10:FF:000003">
    <property type="entry name" value="Prephenate dehydrogenase"/>
    <property type="match status" value="1"/>
</dbReference>
<dbReference type="InterPro" id="IPR045865">
    <property type="entry name" value="ACT-like_dom_sf"/>
</dbReference>
<sequence length="369" mass="41011">MEGRVFVVGLGLIGGSLALCIKKEHKKASIIGFDINSEHARLAKMLGVIDSIAETVHEGALNADLIIIAAPVKETEAIIDQLSSLPLNPNVIITDTGSTKEKIVEKAICLQKQGYTFIGGHPMAGSHKSGVSAAKEILFENAFYLFTPGENIDESKVEELKDWLIGTRAKFLTISPKSHDYLTGIVSHFPHIVAASIVRQTEKLAKSDHLISRLAAGGFRDITRIASSSPEMWKDILLHNREVLIELLNQWQEEMNLMKDLLVKENSEEIYDYFYQAKQFRDGLPSKEKGAIPAFYDLFVDVPDYPGVISEITGFLAKETISITNIRILETREEEIYGVLVISLQTEQDRQRAENCIAKYTSYSTSIGL</sequence>
<dbReference type="PANTHER" id="PTHR21363">
    <property type="entry name" value="PREPHENATE DEHYDROGENASE"/>
    <property type="match status" value="1"/>
</dbReference>
<dbReference type="Proteomes" id="UP000199087">
    <property type="component" value="Unassembled WGS sequence"/>
</dbReference>
<comment type="pathway">
    <text evidence="1">Amino-acid biosynthesis; L-tyrosine biosynthesis; (4-hydroxyphenyl)pyruvate from prephenate (NAD(+) route): step 1/1.</text>
</comment>
<evidence type="ECO:0000256" key="8">
    <source>
        <dbReference type="ARBA" id="ARBA00023027"/>
    </source>
</evidence>
<dbReference type="GO" id="GO:0006571">
    <property type="term" value="P:tyrosine biosynthetic process"/>
    <property type="evidence" value="ECO:0007669"/>
    <property type="project" value="UniProtKB-UniPathway"/>
</dbReference>
<dbReference type="InterPro" id="IPR003099">
    <property type="entry name" value="Prephen_DH"/>
</dbReference>
<dbReference type="UniPathway" id="UPA00122">
    <property type="reaction ID" value="UER00961"/>
</dbReference>
<keyword evidence="8" id="KW-0520">NAD</keyword>
<evidence type="ECO:0000313" key="13">
    <source>
        <dbReference type="EMBL" id="CRK83920.1"/>
    </source>
</evidence>
<dbReference type="AlphaFoldDB" id="A0A0U1P0Y6"/>
<dbReference type="RefSeq" id="WP_090637099.1">
    <property type="nucleotide sequence ID" value="NZ_CVRB01000004.1"/>
</dbReference>
<accession>A0A0U1P0Y6</accession>
<feature type="domain" description="Prephenate/arogenate dehydrogenase" evidence="11">
    <location>
        <begin position="3"/>
        <end position="292"/>
    </location>
</feature>
<dbReference type="GO" id="GO:0070403">
    <property type="term" value="F:NAD+ binding"/>
    <property type="evidence" value="ECO:0007669"/>
    <property type="project" value="InterPro"/>
</dbReference>
<keyword evidence="9" id="KW-0057">Aromatic amino acid biosynthesis</keyword>
<evidence type="ECO:0000256" key="1">
    <source>
        <dbReference type="ARBA" id="ARBA00005067"/>
    </source>
</evidence>
<dbReference type="NCBIfam" id="NF005107">
    <property type="entry name" value="PRK06545.1-5"/>
    <property type="match status" value="1"/>
</dbReference>
<evidence type="ECO:0000259" key="12">
    <source>
        <dbReference type="PROSITE" id="PS51671"/>
    </source>
</evidence>
<dbReference type="PROSITE" id="PS51176">
    <property type="entry name" value="PDH_ADH"/>
    <property type="match status" value="1"/>
</dbReference>
<dbReference type="GO" id="GO:0004665">
    <property type="term" value="F:prephenate dehydrogenase (NADP+) activity"/>
    <property type="evidence" value="ECO:0007669"/>
    <property type="project" value="InterPro"/>
</dbReference>
<evidence type="ECO:0000313" key="14">
    <source>
        <dbReference type="Proteomes" id="UP000199087"/>
    </source>
</evidence>
<evidence type="ECO:0000256" key="3">
    <source>
        <dbReference type="ARBA" id="ARBA00012068"/>
    </source>
</evidence>
<dbReference type="SUPFAM" id="SSF51735">
    <property type="entry name" value="NAD(P)-binding Rossmann-fold domains"/>
    <property type="match status" value="1"/>
</dbReference>
<dbReference type="InterPro" id="IPR050812">
    <property type="entry name" value="Preph/Arog_dehydrog"/>
</dbReference>
<evidence type="ECO:0000256" key="7">
    <source>
        <dbReference type="ARBA" id="ARBA00023002"/>
    </source>
</evidence>
<dbReference type="InterPro" id="IPR036291">
    <property type="entry name" value="NAD(P)-bd_dom_sf"/>
</dbReference>
<dbReference type="Pfam" id="PF01842">
    <property type="entry name" value="ACT"/>
    <property type="match status" value="1"/>
</dbReference>
<dbReference type="STRING" id="1499688.BN000_03918"/>
<keyword evidence="14" id="KW-1185">Reference proteome</keyword>
<protein>
    <recommendedName>
        <fullName evidence="4">Prephenate dehydrogenase</fullName>
        <ecNumber evidence="3">1.3.1.12</ecNumber>
    </recommendedName>
</protein>
<keyword evidence="6" id="KW-0028">Amino-acid biosynthesis</keyword>